<evidence type="ECO:0000313" key="4">
    <source>
        <dbReference type="Proteomes" id="UP000041254"/>
    </source>
</evidence>
<feature type="region of interest" description="Disordered" evidence="1">
    <location>
        <begin position="76"/>
        <end position="172"/>
    </location>
</feature>
<feature type="compositionally biased region" description="Low complexity" evidence="1">
    <location>
        <begin position="122"/>
        <end position="154"/>
    </location>
</feature>
<feature type="signal peptide" evidence="2">
    <location>
        <begin position="1"/>
        <end position="20"/>
    </location>
</feature>
<sequence>MRGLTLLLLSLALAVNSCQATWWWWGWWSSGSEREEERSSYRQEATQVSDRSASVTAGDDDAPVAAQVHVADETKAGAATAATASAESEGPAVTESEKPVTRAEAETPEYKPMPKTTKKPKTTTTTTAGAPTTTEEPTTTAKPVDTTTPGPTTTKKPKDKKPALTPATGDVCEGVSPSLAGFQLVVLEDQKPVHPRFDDIGTSAPDLIHPGTVDFVVPDDVDLHFSFAAVPEVCVTAVEFQLFDYEGVHIDWDNERHPKGFDFFSPFVAFGNAVYPATDRPDIFGEAARAIWPTGGTFTLEATPYNGGIKGGHIKLTFLVPSAFDQHHTYFRGRSSYHTSSHTHQTGSSGSESDADGESTEHHHHVHYHHHHYYSNGGSDGA</sequence>
<feature type="region of interest" description="Disordered" evidence="1">
    <location>
        <begin position="335"/>
        <end position="382"/>
    </location>
</feature>
<dbReference type="Proteomes" id="UP000041254">
    <property type="component" value="Unassembled WGS sequence"/>
</dbReference>
<dbReference type="AlphaFoldDB" id="A0A0G4G5P1"/>
<feature type="compositionally biased region" description="Low complexity" evidence="1">
    <location>
        <begin position="76"/>
        <end position="90"/>
    </location>
</feature>
<feature type="chain" id="PRO_5005189998" description="Pherophorin domain-containing protein" evidence="2">
    <location>
        <begin position="21"/>
        <end position="382"/>
    </location>
</feature>
<dbReference type="EMBL" id="CDMY01000566">
    <property type="protein sequence ID" value="CEM23383.1"/>
    <property type="molecule type" value="Genomic_DNA"/>
</dbReference>
<keyword evidence="4" id="KW-1185">Reference proteome</keyword>
<accession>A0A0G4G5P1</accession>
<gene>
    <name evidence="3" type="ORF">Vbra_21946</name>
</gene>
<reference evidence="3 4" key="1">
    <citation type="submission" date="2014-11" db="EMBL/GenBank/DDBJ databases">
        <authorList>
            <person name="Zhu J."/>
            <person name="Qi W."/>
            <person name="Song R."/>
        </authorList>
    </citation>
    <scope>NUCLEOTIDE SEQUENCE [LARGE SCALE GENOMIC DNA]</scope>
</reference>
<evidence type="ECO:0000256" key="1">
    <source>
        <dbReference type="SAM" id="MobiDB-lite"/>
    </source>
</evidence>
<evidence type="ECO:0008006" key="5">
    <source>
        <dbReference type="Google" id="ProtNLM"/>
    </source>
</evidence>
<feature type="compositionally biased region" description="Low complexity" evidence="1">
    <location>
        <begin position="335"/>
        <end position="352"/>
    </location>
</feature>
<feature type="compositionally biased region" description="Basic and acidic residues" evidence="1">
    <location>
        <begin position="95"/>
        <end position="109"/>
    </location>
</feature>
<organism evidence="3 4">
    <name type="scientific">Vitrella brassicaformis (strain CCMP3155)</name>
    <dbReference type="NCBI Taxonomy" id="1169540"/>
    <lineage>
        <taxon>Eukaryota</taxon>
        <taxon>Sar</taxon>
        <taxon>Alveolata</taxon>
        <taxon>Colpodellida</taxon>
        <taxon>Vitrellaceae</taxon>
        <taxon>Vitrella</taxon>
    </lineage>
</organism>
<protein>
    <recommendedName>
        <fullName evidence="5">Pherophorin domain-containing protein</fullName>
    </recommendedName>
</protein>
<dbReference type="InParanoid" id="A0A0G4G5P1"/>
<feature type="compositionally biased region" description="Polar residues" evidence="1">
    <location>
        <begin position="42"/>
        <end position="55"/>
    </location>
</feature>
<proteinExistence type="predicted"/>
<feature type="compositionally biased region" description="Basic residues" evidence="1">
    <location>
        <begin position="362"/>
        <end position="373"/>
    </location>
</feature>
<evidence type="ECO:0000256" key="2">
    <source>
        <dbReference type="SAM" id="SignalP"/>
    </source>
</evidence>
<keyword evidence="2" id="KW-0732">Signal</keyword>
<feature type="region of interest" description="Disordered" evidence="1">
    <location>
        <begin position="39"/>
        <end position="64"/>
    </location>
</feature>
<evidence type="ECO:0000313" key="3">
    <source>
        <dbReference type="EMBL" id="CEM23383.1"/>
    </source>
</evidence>
<dbReference type="VEuPathDB" id="CryptoDB:Vbra_21946"/>
<name>A0A0G4G5P1_VITBC</name>